<dbReference type="PANTHER" id="PTHR44998:SF1">
    <property type="entry name" value="UDP-N-ACETYLGLUCOSAMINE--PEPTIDE N-ACETYLGLUCOSAMINYLTRANSFERASE 110 KDA SUBUNIT"/>
    <property type="match status" value="1"/>
</dbReference>
<dbReference type="SMART" id="SM00028">
    <property type="entry name" value="TPR"/>
    <property type="match status" value="3"/>
</dbReference>
<dbReference type="Pfam" id="PF00515">
    <property type="entry name" value="TPR_1"/>
    <property type="match status" value="1"/>
</dbReference>
<evidence type="ECO:0000256" key="2">
    <source>
        <dbReference type="SAM" id="SignalP"/>
    </source>
</evidence>
<dbReference type="OrthoDB" id="128717at2"/>
<keyword evidence="1" id="KW-0802">TPR repeat</keyword>
<evidence type="ECO:0000259" key="3">
    <source>
        <dbReference type="Pfam" id="PF13399"/>
    </source>
</evidence>
<dbReference type="Gene3D" id="1.25.40.10">
    <property type="entry name" value="Tetratricopeptide repeat domain"/>
    <property type="match status" value="1"/>
</dbReference>
<gene>
    <name evidence="4" type="ORF">SAMN05421863_101823</name>
</gene>
<dbReference type="AlphaFoldDB" id="A0A1I4P540"/>
<dbReference type="InterPro" id="IPR019734">
    <property type="entry name" value="TPR_rpt"/>
</dbReference>
<dbReference type="GO" id="GO:0016757">
    <property type="term" value="F:glycosyltransferase activity"/>
    <property type="evidence" value="ECO:0007669"/>
    <property type="project" value="TreeGrafter"/>
</dbReference>
<evidence type="ECO:0000313" key="4">
    <source>
        <dbReference type="EMBL" id="SFM22911.1"/>
    </source>
</evidence>
<dbReference type="PROSITE" id="PS50293">
    <property type="entry name" value="TPR_REGION"/>
    <property type="match status" value="2"/>
</dbReference>
<feature type="chain" id="PRO_5010238758" evidence="2">
    <location>
        <begin position="24"/>
        <end position="385"/>
    </location>
</feature>
<reference evidence="5" key="1">
    <citation type="submission" date="2016-10" db="EMBL/GenBank/DDBJ databases">
        <authorList>
            <person name="Varghese N."/>
            <person name="Submissions S."/>
        </authorList>
    </citation>
    <scope>NUCLEOTIDE SEQUENCE [LARGE SCALE GENOMIC DNA]</scope>
    <source>
        <strain evidence="5">Nm44</strain>
    </source>
</reference>
<dbReference type="GO" id="GO:0006493">
    <property type="term" value="P:protein O-linked glycosylation"/>
    <property type="evidence" value="ECO:0007669"/>
    <property type="project" value="TreeGrafter"/>
</dbReference>
<dbReference type="SUPFAM" id="SSF48452">
    <property type="entry name" value="TPR-like"/>
    <property type="match status" value="1"/>
</dbReference>
<organism evidence="4 5">
    <name type="scientific">Nitrosomonas communis</name>
    <dbReference type="NCBI Taxonomy" id="44574"/>
    <lineage>
        <taxon>Bacteria</taxon>
        <taxon>Pseudomonadati</taxon>
        <taxon>Pseudomonadota</taxon>
        <taxon>Betaproteobacteria</taxon>
        <taxon>Nitrosomonadales</taxon>
        <taxon>Nitrosomonadaceae</taxon>
        <taxon>Nitrosomonas</taxon>
    </lineage>
</organism>
<proteinExistence type="predicted"/>
<feature type="repeat" description="TPR" evidence="1">
    <location>
        <begin position="49"/>
        <end position="82"/>
    </location>
</feature>
<keyword evidence="5" id="KW-1185">Reference proteome</keyword>
<evidence type="ECO:0000313" key="5">
    <source>
        <dbReference type="Proteomes" id="UP000183287"/>
    </source>
</evidence>
<feature type="domain" description="LytR/CpsA/Psr regulator C-terminal" evidence="3">
    <location>
        <begin position="275"/>
        <end position="360"/>
    </location>
</feature>
<feature type="repeat" description="TPR" evidence="1">
    <location>
        <begin position="117"/>
        <end position="150"/>
    </location>
</feature>
<sequence>MMSMNKQRLAWAFSCLSILTGCASLYSSKEYSALQIKPVMNVQHADTSAENLYQMARYHHRKTSYATAIEFYQKVLAVNPNYIEAHNGLGVIYSTQGQHQLALEHFQKAISIAPSATYLYNNLGYAHLIQGQNSEAVAAFQEALNFDPHNSKARQNLAMAQKRMGMIEGMAVFSPVMKKPEEISASVPQNLPIKQNSSQQQLVQVAPNVYEFRVEQEKLHTTPTVAPVSKAVPKTVSTPVTASPSTSSIYLTPLTHDQAEKPAPENSAAVKQNKRIEISNGNGVAGMAKDMAAFLKSYGFDNARLTNHPTFQQPQTEIHYHTDAHTHAVRISQLMPGQVKMIENNELREDTPLKILLGKDIANEMAYFTKQGNIRLAQNMLAFAP</sequence>
<feature type="signal peptide" evidence="2">
    <location>
        <begin position="1"/>
        <end position="23"/>
    </location>
</feature>
<evidence type="ECO:0000256" key="1">
    <source>
        <dbReference type="PROSITE-ProRule" id="PRU00339"/>
    </source>
</evidence>
<accession>A0A1I4P540</accession>
<dbReference type="PROSITE" id="PS50005">
    <property type="entry name" value="TPR"/>
    <property type="match status" value="3"/>
</dbReference>
<dbReference type="PROSITE" id="PS51257">
    <property type="entry name" value="PROKAR_LIPOPROTEIN"/>
    <property type="match status" value="1"/>
</dbReference>
<dbReference type="InterPro" id="IPR011990">
    <property type="entry name" value="TPR-like_helical_dom_sf"/>
</dbReference>
<dbReference type="PANTHER" id="PTHR44998">
    <property type="match status" value="1"/>
</dbReference>
<feature type="repeat" description="TPR" evidence="1">
    <location>
        <begin position="83"/>
        <end position="116"/>
    </location>
</feature>
<dbReference type="Pfam" id="PF13399">
    <property type="entry name" value="LytR_C"/>
    <property type="match status" value="1"/>
</dbReference>
<dbReference type="Gene3D" id="3.30.70.2390">
    <property type="match status" value="1"/>
</dbReference>
<protein>
    <submittedName>
        <fullName evidence="4">Tetratricopeptide repeat-containing protein</fullName>
    </submittedName>
</protein>
<dbReference type="Proteomes" id="UP000183287">
    <property type="component" value="Unassembled WGS sequence"/>
</dbReference>
<keyword evidence="2" id="KW-0732">Signal</keyword>
<name>A0A1I4P540_9PROT</name>
<dbReference type="Pfam" id="PF13424">
    <property type="entry name" value="TPR_12"/>
    <property type="match status" value="1"/>
</dbReference>
<dbReference type="InterPro" id="IPR027381">
    <property type="entry name" value="LytR/CpsA/Psr_C"/>
</dbReference>
<dbReference type="EMBL" id="FOUB01000018">
    <property type="protein sequence ID" value="SFM22911.1"/>
    <property type="molecule type" value="Genomic_DNA"/>
</dbReference>